<keyword evidence="1" id="KW-0863">Zinc-finger</keyword>
<feature type="non-terminal residue" evidence="3">
    <location>
        <position position="1"/>
    </location>
</feature>
<dbReference type="InterPro" id="IPR005162">
    <property type="entry name" value="Retrotrans_gag_dom"/>
</dbReference>
<evidence type="ECO:0000259" key="2">
    <source>
        <dbReference type="PROSITE" id="PS50158"/>
    </source>
</evidence>
<sequence>LGWDAFREAFLQRFIPHDVEAELLVQLFDLVQGGYPLSKYIARFETLYSTNHEELSGRAAKELFLRGLDSYLRTDAMSQLVPDLATAFSLARRLHTAKEQDAKVPKRKQGEIPTRPRAAIAQTPMYRDPDAMDVDLNQVEVTQILRDEQTPRTPLVRLCFRCRRPGHFKRECPQGRNKGKSQSGNAK</sequence>
<accession>A0A371BYG8</accession>
<dbReference type="InterPro" id="IPR036875">
    <property type="entry name" value="Znf_CCHC_sf"/>
</dbReference>
<dbReference type="PROSITE" id="PS50158">
    <property type="entry name" value="ZF_CCHC"/>
    <property type="match status" value="1"/>
</dbReference>
<organism evidence="3 4">
    <name type="scientific">Yarrowia lipolytica</name>
    <name type="common">Candida lipolytica</name>
    <dbReference type="NCBI Taxonomy" id="4952"/>
    <lineage>
        <taxon>Eukaryota</taxon>
        <taxon>Fungi</taxon>
        <taxon>Dikarya</taxon>
        <taxon>Ascomycota</taxon>
        <taxon>Saccharomycotina</taxon>
        <taxon>Dipodascomycetes</taxon>
        <taxon>Dipodascales</taxon>
        <taxon>Dipodascales incertae sedis</taxon>
        <taxon>Yarrowia</taxon>
    </lineage>
</organism>
<dbReference type="GO" id="GO:0008270">
    <property type="term" value="F:zinc ion binding"/>
    <property type="evidence" value="ECO:0007669"/>
    <property type="project" value="UniProtKB-KW"/>
</dbReference>
<keyword evidence="1" id="KW-0479">Metal-binding</keyword>
<evidence type="ECO:0000256" key="1">
    <source>
        <dbReference type="PROSITE-ProRule" id="PRU00047"/>
    </source>
</evidence>
<keyword evidence="1" id="KW-0862">Zinc</keyword>
<dbReference type="Proteomes" id="UP000256601">
    <property type="component" value="Unassembled WGS sequence"/>
</dbReference>
<dbReference type="GO" id="GO:0003676">
    <property type="term" value="F:nucleic acid binding"/>
    <property type="evidence" value="ECO:0007669"/>
    <property type="project" value="InterPro"/>
</dbReference>
<feature type="domain" description="CCHC-type" evidence="2">
    <location>
        <begin position="159"/>
        <end position="174"/>
    </location>
</feature>
<dbReference type="SMART" id="SM00343">
    <property type="entry name" value="ZnF_C2HC"/>
    <property type="match status" value="1"/>
</dbReference>
<evidence type="ECO:0000313" key="3">
    <source>
        <dbReference type="EMBL" id="RDW23138.1"/>
    </source>
</evidence>
<dbReference type="AlphaFoldDB" id="A0A371BYG8"/>
<dbReference type="SUPFAM" id="SSF57756">
    <property type="entry name" value="Retrovirus zinc finger-like domains"/>
    <property type="match status" value="1"/>
</dbReference>
<gene>
    <name evidence="3" type="ORF">B0I71DRAFT_64444</name>
</gene>
<dbReference type="Pfam" id="PF00098">
    <property type="entry name" value="zf-CCHC"/>
    <property type="match status" value="1"/>
</dbReference>
<dbReference type="InterPro" id="IPR001878">
    <property type="entry name" value="Znf_CCHC"/>
</dbReference>
<dbReference type="Gene3D" id="4.10.60.10">
    <property type="entry name" value="Zinc finger, CCHC-type"/>
    <property type="match status" value="1"/>
</dbReference>
<feature type="non-terminal residue" evidence="3">
    <location>
        <position position="187"/>
    </location>
</feature>
<evidence type="ECO:0000313" key="4">
    <source>
        <dbReference type="Proteomes" id="UP000256601"/>
    </source>
</evidence>
<dbReference type="Pfam" id="PF03732">
    <property type="entry name" value="Retrotrans_gag"/>
    <property type="match status" value="1"/>
</dbReference>
<reference evidence="3 4" key="1">
    <citation type="submission" date="2018-07" db="EMBL/GenBank/DDBJ databases">
        <title>Draft Genome Assemblies for Five Robust Yarrowia lipolytica Strains Exhibiting High Lipid Production and Pentose Sugar Utilization and Sugar Alcohol Secretion from Undetoxified Lignocellulosic Biomass Hydrolysates.</title>
        <authorList>
            <consortium name="DOE Joint Genome Institute"/>
            <person name="Walker C."/>
            <person name="Ryu S."/>
            <person name="Na H."/>
            <person name="Zane M."/>
            <person name="LaButti K."/>
            <person name="Lipzen A."/>
            <person name="Haridas S."/>
            <person name="Barry K."/>
            <person name="Grigoriev I.V."/>
            <person name="Quarterman J."/>
            <person name="Slininger P."/>
            <person name="Dien B."/>
            <person name="Trinh C.T."/>
        </authorList>
    </citation>
    <scope>NUCLEOTIDE SEQUENCE [LARGE SCALE GENOMIC DNA]</scope>
    <source>
        <strain evidence="3 4">YB392</strain>
    </source>
</reference>
<dbReference type="EMBL" id="KZ859109">
    <property type="protein sequence ID" value="RDW23138.1"/>
    <property type="molecule type" value="Genomic_DNA"/>
</dbReference>
<name>A0A371BYG8_YARLL</name>
<proteinExistence type="predicted"/>
<protein>
    <recommendedName>
        <fullName evidence="2">CCHC-type domain-containing protein</fullName>
    </recommendedName>
</protein>